<feature type="domain" description="Dynein heavy chain linker" evidence="3">
    <location>
        <begin position="426"/>
        <end position="607"/>
    </location>
</feature>
<protein>
    <recommendedName>
        <fullName evidence="10">Dynein heavy chain</fullName>
    </recommendedName>
</protein>
<dbReference type="InterPro" id="IPR024317">
    <property type="entry name" value="Dynein_heavy_chain_D4_dom"/>
</dbReference>
<feature type="non-terminal residue" evidence="8">
    <location>
        <position position="2154"/>
    </location>
</feature>
<feature type="domain" description="Dynein heavy chain AAA 5 extension" evidence="7">
    <location>
        <begin position="1285"/>
        <end position="1402"/>
    </location>
</feature>
<feature type="domain" description="Dynein heavy chain coiled coil stalk" evidence="5">
    <location>
        <begin position="2038"/>
        <end position="2152"/>
    </location>
</feature>
<evidence type="ECO:0000259" key="3">
    <source>
        <dbReference type="Pfam" id="PF08393"/>
    </source>
</evidence>
<dbReference type="Gene3D" id="1.20.920.30">
    <property type="match status" value="1"/>
</dbReference>
<evidence type="ECO:0008006" key="10">
    <source>
        <dbReference type="Google" id="ProtNLM"/>
    </source>
</evidence>
<evidence type="ECO:0000256" key="2">
    <source>
        <dbReference type="ARBA" id="ARBA00023054"/>
    </source>
</evidence>
<dbReference type="SUPFAM" id="SSF52540">
    <property type="entry name" value="P-loop containing nucleoside triphosphate hydrolases"/>
    <property type="match status" value="2"/>
</dbReference>
<evidence type="ECO:0000259" key="4">
    <source>
        <dbReference type="Pfam" id="PF12774"/>
    </source>
</evidence>
<dbReference type="InterPro" id="IPR035699">
    <property type="entry name" value="AAA_6"/>
</dbReference>
<dbReference type="Pfam" id="PF12780">
    <property type="entry name" value="AAA_8"/>
    <property type="match status" value="1"/>
</dbReference>
<name>A0AA88HMK1_ARTSF</name>
<dbReference type="Pfam" id="PF12775">
    <property type="entry name" value="AAA_7"/>
    <property type="match status" value="1"/>
</dbReference>
<dbReference type="Gene3D" id="1.20.920.20">
    <property type="match status" value="1"/>
</dbReference>
<evidence type="ECO:0000259" key="7">
    <source>
        <dbReference type="Pfam" id="PF17852"/>
    </source>
</evidence>
<evidence type="ECO:0000259" key="5">
    <source>
        <dbReference type="Pfam" id="PF12777"/>
    </source>
</evidence>
<dbReference type="PANTHER" id="PTHR45703">
    <property type="entry name" value="DYNEIN HEAVY CHAIN"/>
    <property type="match status" value="1"/>
</dbReference>
<dbReference type="InterPro" id="IPR026983">
    <property type="entry name" value="DHC"/>
</dbReference>
<dbReference type="InterPro" id="IPR027417">
    <property type="entry name" value="P-loop_NTPase"/>
</dbReference>
<dbReference type="Pfam" id="PF08393">
    <property type="entry name" value="DHC_N2"/>
    <property type="match status" value="1"/>
</dbReference>
<dbReference type="Gene3D" id="3.20.180.20">
    <property type="entry name" value="Dynein heavy chain, N-terminal domain 2"/>
    <property type="match status" value="1"/>
</dbReference>
<dbReference type="InterPro" id="IPR041466">
    <property type="entry name" value="Dynein_AAA5_ext"/>
</dbReference>
<dbReference type="Gene3D" id="1.20.140.100">
    <property type="entry name" value="Dynein heavy chain, N-terminal domain 2"/>
    <property type="match status" value="1"/>
</dbReference>
<keyword evidence="9" id="KW-1185">Reference proteome</keyword>
<dbReference type="Pfam" id="PF12774">
    <property type="entry name" value="AAA_6"/>
    <property type="match status" value="1"/>
</dbReference>
<reference evidence="8" key="1">
    <citation type="submission" date="2023-07" db="EMBL/GenBank/DDBJ databases">
        <title>Chromosome-level genome assembly of Artemia franciscana.</title>
        <authorList>
            <person name="Jo E."/>
        </authorList>
    </citation>
    <scope>NUCLEOTIDE SEQUENCE</scope>
    <source>
        <tissue evidence="8">Whole body</tissue>
    </source>
</reference>
<dbReference type="Pfam" id="PF12777">
    <property type="entry name" value="MT"/>
    <property type="match status" value="1"/>
</dbReference>
<dbReference type="GO" id="GO:0005524">
    <property type="term" value="F:ATP binding"/>
    <property type="evidence" value="ECO:0007669"/>
    <property type="project" value="InterPro"/>
</dbReference>
<sequence>MTLQVKLQGKNLQFSYNQDEFFEAVFSCLLFLIDMSLNHPRIENVLFSEMQHLKRHLSAFGIDEEPTHKVKSKMMALTQKTFNEINIALRSYKETFEKVDHLSSQKIDTYLDGEHHFQYFDAIVKEVRMTLQEIGLLPNFFHLSFVSVNCISLKEELHRRLSAYLNSLISHQFDQHKSITKGLASEFETIALEINQVVDKTKDIVVLLDSVKFHQDHSLRRLKIGVARCGNRMIHLLNHMNFKDHDIFLHCRLFSWPRDLDELLAVSKKRLQRVKKEAEEALAERTSVFLDSVIKIENELEDFRRKDPPVLTIEDMKRTSSALDLLVSKLEKASADLKDINQNEEHLGWEPTTVESLAVLRQNMDPYHKLWHISLDFTVKNKRWSNGPLAGLEYTTIFGEIENMYKIIYKLCKTFSDNPGPRRVAQTVQSTWLYLEPIFCSDDIRRQMAKSGDKFSVVDSTWRGLMSLVSEESTVLTVTKQENLLKKLQEALHSLQDIQRGLDEYLDKKRVFFPNFYFLSNDELLEILSKTKDPKMVEPYLKRVFDQINRLEFSSSGEIVAVYSSSDERIPFYRRVDPKESKGMVELWLTEVSDCVTDSLKILLSEAIDENLHDISIYHIQKYPNQILLLAILVQWTYEVERVFSEGKDFEGLICKYESILLTAVNLIRSSTNKLHKANLSNIVIFCMHLKSSATLLKALNVTSQRTSVWLSQLRGYTVDGSVFVRVGSTELPYGYEYTGGSQTPVLTSNVMKAIRHIYEAVTANKGILLYGDIGSGKTESVEGAAVFAGRSIMTYNASVQTNVEAFLNVISGAIQTGSWLCVHGVDRIPLDVLSVVTQTLENLFITLQKGLRRFVIGKMELCITGTCAIIFTTSNWISFSKVAPDCFLAIINKVGIRIEDPPSILQSIMMSKGFLNSEKLTTKYFNFQRSLRKKLKLKNSYHQNDLFKVRSIVNRTLRCLDNHFVTDSPNSGDYDQEMYFSDCIKKVEISSCIGKEVETMQNLMIEYFPALEAQNEAGDLSKQLKDTIQDLGLQATTSFIEKLQQLLWLIETEHQIIIEGPPFSGKTSLIKVVQEFLTRQRKIEVSAQWIFCSAGNLSEVFGKFEKQEWKDGLLTSCLRVPCHSAAQNWLILDCSLNSPFHSLDTLFDSSRKYSLCSGEVIQAESGVKIFIETTGLDGAPTGTTSRLQHMKIPSDMISINCLCCSFIHSLVSKFQPKEMLNFCFSSEGSDSNGASGKDSKKKESRFKRELAIVAKSHSSSDSDSIENRRPRQGMLLKQIYETREIFKYILQPLLAFTVNNNLIHLDLPELLLAQNFLALFENYLLLKSNDEVVTDTWIHSSFLFSAIYTIGIHFKETDVFTKKVKELLRLSPVNFAVNLHEDGSLFDWTIDKNLEGKWISWISISPFQTIFDDHVINTIVRIPSFCRLKFFFNKCVASSRPLLVFGTSNSGKSTAIRYFLSQLNSDSYKSAVIQLTSATTFDFLRREIISYLERRRKGTYGPPLGKRFIFFLEDLQSIYPPSEGHKMMLEMLRMWLECGMIFENCDGEVVELVDINLIVSLKLPNTIDSRILRFFDFTYMENIEDKNLSLICSSVLLNKWNSVSERKCLSGIYSRIIYAVYMYFQSQSLKYPFSPNDIKRLLQSVISKDSLALTSTCNLDDLRQLYRLLLHEIQKTFLLRLPVSDAYLSVILSIFHQETEIEPSTVFEGAHPPADANKLFKRLLFSVKSIEKGYKEIESYEEYAVRIEQCLEEARIKLTVSEALVAQASNVIRTLIHQEGHMIIIGQPNSGKRTSVRVAACLLRMNLFEIKKGTAVSESEWQSTLKLLLRLAGARGEKTCFLINEKYLFDPMVCTSHIIMLMIYGEIPLLFSQEEKMELLELHQNQRSQKEEKEDSTYVLNNSFTKHVKMNLHIVITCSESGWICSNGIKLFPQLLPRTSVYLWQPWKDSSLVFTASRLIEELEPTLSTMWSPDIKNNIVIAILRIFRNSEIRTGGNGLKNKINPSLGTFLDFISTFIRILKEKRNHLEAEKERYFLGLELLNTASSQVEIQQKEMKTLQPVLMKSSAETEVFMVKLEQEAISVEAEREVVAADGAQANEAAALAQAIKDESEADLADAIPALEAAIAALDTLRPPDITEIKSLKNPPSIVRL</sequence>
<organism evidence="8 9">
    <name type="scientific">Artemia franciscana</name>
    <name type="common">Brine shrimp</name>
    <name type="synonym">Artemia sanfranciscana</name>
    <dbReference type="NCBI Taxonomy" id="6661"/>
    <lineage>
        <taxon>Eukaryota</taxon>
        <taxon>Metazoa</taxon>
        <taxon>Ecdysozoa</taxon>
        <taxon>Arthropoda</taxon>
        <taxon>Crustacea</taxon>
        <taxon>Branchiopoda</taxon>
        <taxon>Anostraca</taxon>
        <taxon>Artemiidae</taxon>
        <taxon>Artemia</taxon>
    </lineage>
</organism>
<feature type="domain" description="Dynein heavy chain AAA module D4" evidence="6">
    <location>
        <begin position="1757"/>
        <end position="2020"/>
    </location>
</feature>
<dbReference type="InterPro" id="IPR013602">
    <property type="entry name" value="Dynein_heavy_linker"/>
</dbReference>
<dbReference type="GO" id="GO:0045505">
    <property type="term" value="F:dynein intermediate chain binding"/>
    <property type="evidence" value="ECO:0007669"/>
    <property type="project" value="InterPro"/>
</dbReference>
<comment type="caution">
    <text evidence="8">The sequence shown here is derived from an EMBL/GenBank/DDBJ whole genome shotgun (WGS) entry which is preliminary data.</text>
</comment>
<dbReference type="EMBL" id="JAVRJZ010000017">
    <property type="protein sequence ID" value="KAK2709809.1"/>
    <property type="molecule type" value="Genomic_DNA"/>
</dbReference>
<evidence type="ECO:0000313" key="9">
    <source>
        <dbReference type="Proteomes" id="UP001187531"/>
    </source>
</evidence>
<evidence type="ECO:0000256" key="1">
    <source>
        <dbReference type="ARBA" id="ARBA00008887"/>
    </source>
</evidence>
<dbReference type="PANTHER" id="PTHR45703:SF1">
    <property type="entry name" value="DYNEINS HEAVY CHAIN"/>
    <property type="match status" value="1"/>
</dbReference>
<evidence type="ECO:0000259" key="6">
    <source>
        <dbReference type="Pfam" id="PF12780"/>
    </source>
</evidence>
<proteinExistence type="inferred from homology"/>
<dbReference type="InterPro" id="IPR042228">
    <property type="entry name" value="Dynein_linker_3"/>
</dbReference>
<dbReference type="Pfam" id="PF17852">
    <property type="entry name" value="Dynein_AAA_lid"/>
    <property type="match status" value="1"/>
</dbReference>
<dbReference type="InterPro" id="IPR024743">
    <property type="entry name" value="Dynein_HC_stalk"/>
</dbReference>
<gene>
    <name evidence="8" type="ORF">QYM36_013474</name>
</gene>
<dbReference type="Gene3D" id="3.40.50.300">
    <property type="entry name" value="P-loop containing nucleotide triphosphate hydrolases"/>
    <property type="match status" value="3"/>
</dbReference>
<dbReference type="GO" id="GO:0007018">
    <property type="term" value="P:microtubule-based movement"/>
    <property type="evidence" value="ECO:0007669"/>
    <property type="project" value="InterPro"/>
</dbReference>
<feature type="domain" description="Dynein heavy chain hydrolytic ATP-binding dynein motor region" evidence="4">
    <location>
        <begin position="734"/>
        <end position="1068"/>
    </location>
</feature>
<evidence type="ECO:0000313" key="8">
    <source>
        <dbReference type="EMBL" id="KAK2709809.1"/>
    </source>
</evidence>
<dbReference type="InterPro" id="IPR042222">
    <property type="entry name" value="Dynein_2_N"/>
</dbReference>
<comment type="similarity">
    <text evidence="1">Belongs to the dynein heavy chain family.</text>
</comment>
<dbReference type="GO" id="GO:0030286">
    <property type="term" value="C:dynein complex"/>
    <property type="evidence" value="ECO:0007669"/>
    <property type="project" value="InterPro"/>
</dbReference>
<accession>A0AA88HMK1</accession>
<dbReference type="Proteomes" id="UP001187531">
    <property type="component" value="Unassembled WGS sequence"/>
</dbReference>
<keyword evidence="2" id="KW-0175">Coiled coil</keyword>
<dbReference type="GO" id="GO:0051959">
    <property type="term" value="F:dynein light intermediate chain binding"/>
    <property type="evidence" value="ECO:0007669"/>
    <property type="project" value="InterPro"/>
</dbReference>
<dbReference type="Gene3D" id="1.20.58.1120">
    <property type="match status" value="1"/>
</dbReference>